<comment type="caution">
    <text evidence="1">The sequence shown here is derived from an EMBL/GenBank/DDBJ whole genome shotgun (WGS) entry which is preliminary data.</text>
</comment>
<organism evidence="1 2">
    <name type="scientific">Pseudochelatococcus contaminans</name>
    <dbReference type="NCBI Taxonomy" id="1538103"/>
    <lineage>
        <taxon>Bacteria</taxon>
        <taxon>Pseudomonadati</taxon>
        <taxon>Pseudomonadota</taxon>
        <taxon>Alphaproteobacteria</taxon>
        <taxon>Hyphomicrobiales</taxon>
        <taxon>Chelatococcaceae</taxon>
        <taxon>Pseudochelatococcus</taxon>
    </lineage>
</organism>
<proteinExistence type="predicted"/>
<keyword evidence="2" id="KW-1185">Reference proteome</keyword>
<gene>
    <name evidence="1" type="ORF">FHS81_002003</name>
</gene>
<dbReference type="Proteomes" id="UP000537592">
    <property type="component" value="Unassembled WGS sequence"/>
</dbReference>
<accession>A0A7W6EH75</accession>
<dbReference type="EMBL" id="JACICC010000004">
    <property type="protein sequence ID" value="MBB3809915.1"/>
    <property type="molecule type" value="Genomic_DNA"/>
</dbReference>
<reference evidence="1 2" key="1">
    <citation type="submission" date="2020-08" db="EMBL/GenBank/DDBJ databases">
        <title>Genomic Encyclopedia of Type Strains, Phase IV (KMG-IV): sequencing the most valuable type-strain genomes for metagenomic binning, comparative biology and taxonomic classification.</title>
        <authorList>
            <person name="Goeker M."/>
        </authorList>
    </citation>
    <scope>NUCLEOTIDE SEQUENCE [LARGE SCALE GENOMIC DNA]</scope>
    <source>
        <strain evidence="1 2">DSM 28760</strain>
    </source>
</reference>
<evidence type="ECO:0000313" key="1">
    <source>
        <dbReference type="EMBL" id="MBB3809915.1"/>
    </source>
</evidence>
<dbReference type="AlphaFoldDB" id="A0A7W6EH75"/>
<protein>
    <submittedName>
        <fullName evidence="1">Uncharacterized protein</fullName>
    </submittedName>
</protein>
<evidence type="ECO:0000313" key="2">
    <source>
        <dbReference type="Proteomes" id="UP000537592"/>
    </source>
</evidence>
<name>A0A7W6EH75_9HYPH</name>
<sequence length="32" mass="3207">MYKAVIVDMVELASLLLFVALVGVVAVAGGSA</sequence>